<evidence type="ECO:0000313" key="6">
    <source>
        <dbReference type="Proteomes" id="UP000604046"/>
    </source>
</evidence>
<dbReference type="EMBL" id="CAJNDS010002168">
    <property type="protein sequence ID" value="CAE7358468.1"/>
    <property type="molecule type" value="Genomic_DNA"/>
</dbReference>
<evidence type="ECO:0000256" key="1">
    <source>
        <dbReference type="ARBA" id="ARBA00022737"/>
    </source>
</evidence>
<reference evidence="5" key="1">
    <citation type="submission" date="2021-02" db="EMBL/GenBank/DDBJ databases">
        <authorList>
            <person name="Dougan E. K."/>
            <person name="Rhodes N."/>
            <person name="Thang M."/>
            <person name="Chan C."/>
        </authorList>
    </citation>
    <scope>NUCLEOTIDE SEQUENCE</scope>
</reference>
<accession>A0A812PMH3</accession>
<dbReference type="InterPro" id="IPR000626">
    <property type="entry name" value="Ubiquitin-like_dom"/>
</dbReference>
<comment type="caution">
    <text evidence="5">The sequence shown here is derived from an EMBL/GenBank/DDBJ whole genome shotgun (WGS) entry which is preliminary data.</text>
</comment>
<organism evidence="5 6">
    <name type="scientific">Symbiodinium natans</name>
    <dbReference type="NCBI Taxonomy" id="878477"/>
    <lineage>
        <taxon>Eukaryota</taxon>
        <taxon>Sar</taxon>
        <taxon>Alveolata</taxon>
        <taxon>Dinophyceae</taxon>
        <taxon>Suessiales</taxon>
        <taxon>Symbiodiniaceae</taxon>
        <taxon>Symbiodinium</taxon>
    </lineage>
</organism>
<dbReference type="InterPro" id="IPR002110">
    <property type="entry name" value="Ankyrin_rpt"/>
</dbReference>
<sequence>MKRARDDALHVYSAVSGEELAAVSVEEFPTVRSLKQHLQGCCGVPRFRQRLLADDTNLQDDAMLGQLGSSNLRLVLLPFASGQHAGKLTGAVNRGAVQQVEALLQRPQNPDLRDRFGQTPLYAAALRGRREIVELLLEARARGSTRASSRTPLYAAALRGRREIVELLLEARANVEKRKMTDRLVPDRLWALLLEANADPNRFGGNYYGNEGMDDYVMSALRTPLWRATYDGYRNIVRLLLQFSADASKVATAAYNFSTPLGIACSMPGRLEIARMLLEARANADEICGENGLTPVEVAARSGNDEIVKLVSRLAVAPARNSWMVRDAAPPALAAAAPARRTFSQRLREIREAK</sequence>
<dbReference type="Gene3D" id="3.10.20.90">
    <property type="entry name" value="Phosphatidylinositol 3-kinase Catalytic Subunit, Chain A, domain 1"/>
    <property type="match status" value="1"/>
</dbReference>
<proteinExistence type="predicted"/>
<dbReference type="CDD" id="cd17039">
    <property type="entry name" value="Ubl_ubiquitin_like"/>
    <property type="match status" value="1"/>
</dbReference>
<gene>
    <name evidence="5" type="primary">mask</name>
    <name evidence="5" type="ORF">SNAT2548_LOCUS19172</name>
</gene>
<keyword evidence="6" id="KW-1185">Reference proteome</keyword>
<evidence type="ECO:0000256" key="2">
    <source>
        <dbReference type="ARBA" id="ARBA00023043"/>
    </source>
</evidence>
<dbReference type="Proteomes" id="UP000604046">
    <property type="component" value="Unassembled WGS sequence"/>
</dbReference>
<feature type="repeat" description="ANK" evidence="3">
    <location>
        <begin position="148"/>
        <end position="180"/>
    </location>
</feature>
<dbReference type="InterPro" id="IPR036770">
    <property type="entry name" value="Ankyrin_rpt-contain_sf"/>
</dbReference>
<keyword evidence="2 3" id="KW-0040">ANK repeat</keyword>
<dbReference type="PANTHER" id="PTHR24198">
    <property type="entry name" value="ANKYRIN REPEAT AND PROTEIN KINASE DOMAIN-CONTAINING PROTEIN"/>
    <property type="match status" value="1"/>
</dbReference>
<keyword evidence="1" id="KW-0677">Repeat</keyword>
<feature type="domain" description="Ubiquitin-like" evidence="4">
    <location>
        <begin position="9"/>
        <end position="77"/>
    </location>
</feature>
<evidence type="ECO:0000256" key="3">
    <source>
        <dbReference type="PROSITE-ProRule" id="PRU00023"/>
    </source>
</evidence>
<protein>
    <submittedName>
        <fullName evidence="5">Mask protein</fullName>
    </submittedName>
</protein>
<dbReference type="PRINTS" id="PR01415">
    <property type="entry name" value="ANKYRIN"/>
</dbReference>
<dbReference type="PANTHER" id="PTHR24198:SF165">
    <property type="entry name" value="ANKYRIN REPEAT-CONTAINING PROTEIN-RELATED"/>
    <property type="match status" value="1"/>
</dbReference>
<dbReference type="SMART" id="SM00248">
    <property type="entry name" value="ANK"/>
    <property type="match status" value="5"/>
</dbReference>
<feature type="repeat" description="ANK" evidence="3">
    <location>
        <begin position="116"/>
        <end position="148"/>
    </location>
</feature>
<dbReference type="AlphaFoldDB" id="A0A812PMH3"/>
<dbReference type="OrthoDB" id="444669at2759"/>
<dbReference type="Pfam" id="PF12796">
    <property type="entry name" value="Ank_2"/>
    <property type="match status" value="2"/>
</dbReference>
<dbReference type="PROSITE" id="PS50297">
    <property type="entry name" value="ANK_REP_REGION"/>
    <property type="match status" value="2"/>
</dbReference>
<evidence type="ECO:0000259" key="4">
    <source>
        <dbReference type="PROSITE" id="PS50053"/>
    </source>
</evidence>
<evidence type="ECO:0000313" key="5">
    <source>
        <dbReference type="EMBL" id="CAE7358468.1"/>
    </source>
</evidence>
<dbReference type="Gene3D" id="1.25.40.20">
    <property type="entry name" value="Ankyrin repeat-containing domain"/>
    <property type="match status" value="2"/>
</dbReference>
<dbReference type="GO" id="GO:0005737">
    <property type="term" value="C:cytoplasm"/>
    <property type="evidence" value="ECO:0007669"/>
    <property type="project" value="TreeGrafter"/>
</dbReference>
<name>A0A812PMH3_9DINO</name>
<dbReference type="SUPFAM" id="SSF48403">
    <property type="entry name" value="Ankyrin repeat"/>
    <property type="match status" value="1"/>
</dbReference>
<dbReference type="PROSITE" id="PS50088">
    <property type="entry name" value="ANK_REPEAT"/>
    <property type="match status" value="2"/>
</dbReference>
<dbReference type="SUPFAM" id="SSF54236">
    <property type="entry name" value="Ubiquitin-like"/>
    <property type="match status" value="1"/>
</dbReference>
<dbReference type="PROSITE" id="PS50053">
    <property type="entry name" value="UBIQUITIN_2"/>
    <property type="match status" value="1"/>
</dbReference>
<dbReference type="InterPro" id="IPR029071">
    <property type="entry name" value="Ubiquitin-like_domsf"/>
</dbReference>